<organism evidence="1 2">
    <name type="scientific">Gordonia effusa NBRC 100432</name>
    <dbReference type="NCBI Taxonomy" id="1077974"/>
    <lineage>
        <taxon>Bacteria</taxon>
        <taxon>Bacillati</taxon>
        <taxon>Actinomycetota</taxon>
        <taxon>Actinomycetes</taxon>
        <taxon>Mycobacteriales</taxon>
        <taxon>Gordoniaceae</taxon>
        <taxon>Gordonia</taxon>
    </lineage>
</organism>
<keyword evidence="2" id="KW-1185">Reference proteome</keyword>
<comment type="caution">
    <text evidence="1">The sequence shown here is derived from an EMBL/GenBank/DDBJ whole genome shotgun (WGS) entry which is preliminary data.</text>
</comment>
<evidence type="ECO:0000313" key="2">
    <source>
        <dbReference type="Proteomes" id="UP000035034"/>
    </source>
</evidence>
<protein>
    <submittedName>
        <fullName evidence="1">Uncharacterized protein</fullName>
    </submittedName>
</protein>
<dbReference type="AlphaFoldDB" id="H0R0N6"/>
<proteinExistence type="predicted"/>
<name>H0R0N6_9ACTN</name>
<reference evidence="1 2" key="1">
    <citation type="submission" date="2011-12" db="EMBL/GenBank/DDBJ databases">
        <title>Whole genome shotgun sequence of Gordonia effusa NBRC 100432.</title>
        <authorList>
            <person name="Yoshida I."/>
            <person name="Takarada H."/>
            <person name="Hosoyama A."/>
            <person name="Tsuchikane K."/>
            <person name="Katsumata H."/>
            <person name="Yamazaki S."/>
            <person name="Fujita N."/>
        </authorList>
    </citation>
    <scope>NUCLEOTIDE SEQUENCE [LARGE SCALE GENOMIC DNA]</scope>
    <source>
        <strain evidence="1 2">NBRC 100432</strain>
    </source>
</reference>
<evidence type="ECO:0000313" key="1">
    <source>
        <dbReference type="EMBL" id="GAB18637.1"/>
    </source>
</evidence>
<dbReference type="Proteomes" id="UP000035034">
    <property type="component" value="Unassembled WGS sequence"/>
</dbReference>
<accession>H0R0N6</accession>
<dbReference type="EMBL" id="BAEH01000060">
    <property type="protein sequence ID" value="GAB18637.1"/>
    <property type="molecule type" value="Genomic_DNA"/>
</dbReference>
<sequence>MVPTLMVECPASVVSHGAHTDGRVPGEALAESGVSRPRKLKCKPAQFNSTAAEGRTTIAYRRHNALGRQLSCGFGGASRA</sequence>
<gene>
    <name evidence="1" type="ORF">GOEFS_060_00300</name>
</gene>
<dbReference type="STRING" id="1077974.GOEFS_060_00300"/>